<sequence length="1138" mass="124834">MWIISVCLLVVMVTLSPSDADGDTLKYRVTEESPPNTLIGNIAVDAKLNSIDDGAILQSVQFGLLSQHDSATTEFTIDETSGVLRTASKVDRDVVCPSQKVCYVTIDVAIVKPIQYFRVIPVQIEILDINDNSPVFPQPEITIRFSESTSPGKSVGLPFASDIDSPQNGVIRYEMQPRSVEFELKVTRDGNSDQPSGLELVLKTMLDHEKLDMYQVTVWAYDGGRPSKSGALVINVVVEDANDHSPQFDSHFYSVSVREDVGINTTVFRMEAHDADAGVNGRIFYSLSARTVAVDGKMFGIIATTGDVYLKSALDYERALKYELEVMAHDGGLDSESASAVLTVNVIDVNDNVPQITVNTLTVSNIAEISESASVGTFVAHVSVFDPDTGLNGKTMCSISHPTFQLTNLSAKQYKVITSGSLDRETQESYSIKIQCKDLGTRRLTGVYDLKVKVIDENDNPPVFSQATYRVSIPENNAIGAYVLQLNASDKDTGRNSHLSYSLRKGAISRFVHIDTDTGIIRAAAQLDYEEVKRLHFEVVVRDNGTEAKSATASVIISVKDVNDEPPRFTKLNYVFYIAENRPKNTTVGRVNATDLDSPSYGRHSFSIKAEGVNYAAVDAFSVNPNTGDIITRLQFDREFQSVYYFKVIAIDTDSPSLTSSASVTVYVTDTNDNYPVILYPLKTNNSVTISSHVPVGYAVFRVQAVDSDIKENANLTYRLLSTDDTFSISPNSGIIATNVELNNVDYKKYDLIIAVTDHGVSPKRTTVNLEIIVNASIPYAERSIQPNNTATVRRQNLIIIIAVATTSGVIMAVLIVAIVILKRHDGKGGFAAKFGSAGNGWGKNKARENGMNYSMSFRNGDVTRSSKDTSQDTSSVYHQTHVTQTSSDHPIHVRSTYDTPPVYKIHPHSEALTLEQDRLHDSAETVSSSDASNTDSGRGPSEEGDSNGFKRPPGYLSTRHVAPKETTHIGLGSYRVSAQSPKPSPRYTNQQHLQQKHNTSVQGDPYSRDPSTTRCLPTAAFSPERLHKPSHCQARNSFHSDTMQDIHVHGNKQRTANSFHGNTSVHHGNLSAAHLQCSDHTIQQHMAGRQTSPLKQHTVLRQPNLRDIAEMNEERQGCSAEACQNVAGDHVFQGVIV</sequence>
<keyword evidence="5" id="KW-0677">Repeat</keyword>
<evidence type="ECO:0000259" key="15">
    <source>
        <dbReference type="PROSITE" id="PS50268"/>
    </source>
</evidence>
<feature type="domain" description="Cadherin" evidence="15">
    <location>
        <begin position="682"/>
        <end position="774"/>
    </location>
</feature>
<evidence type="ECO:0000256" key="1">
    <source>
        <dbReference type="ARBA" id="ARBA00004251"/>
    </source>
</evidence>
<keyword evidence="6 11" id="KW-0106">Calcium</keyword>
<dbReference type="FunFam" id="2.60.40.60:FF:000007">
    <property type="entry name" value="Protocadherin alpha 2"/>
    <property type="match status" value="1"/>
</dbReference>
<dbReference type="SUPFAM" id="SSF49313">
    <property type="entry name" value="Cadherin-like"/>
    <property type="match status" value="7"/>
</dbReference>
<feature type="domain" description="Cadherin" evidence="15">
    <location>
        <begin position="465"/>
        <end position="569"/>
    </location>
</feature>
<keyword evidence="3 13" id="KW-0812">Transmembrane</keyword>
<feature type="transmembrane region" description="Helical" evidence="13">
    <location>
        <begin position="798"/>
        <end position="822"/>
    </location>
</feature>
<feature type="compositionally biased region" description="Polar residues" evidence="12">
    <location>
        <begin position="925"/>
        <end position="937"/>
    </location>
</feature>
<name>A0AAD9NP45_RIDPI</name>
<feature type="chain" id="PRO_5042276604" description="Cadherin domain-containing protein" evidence="14">
    <location>
        <begin position="21"/>
        <end position="1138"/>
    </location>
</feature>
<keyword evidence="8 13" id="KW-1133">Transmembrane helix</keyword>
<keyword evidence="10" id="KW-0325">Glycoprotein</keyword>
<dbReference type="CDD" id="cd11304">
    <property type="entry name" value="Cadherin_repeat"/>
    <property type="match status" value="7"/>
</dbReference>
<feature type="compositionally biased region" description="Polar residues" evidence="12">
    <location>
        <begin position="872"/>
        <end position="889"/>
    </location>
</feature>
<feature type="region of interest" description="Disordered" evidence="12">
    <location>
        <begin position="921"/>
        <end position="1014"/>
    </location>
</feature>
<evidence type="ECO:0000256" key="2">
    <source>
        <dbReference type="ARBA" id="ARBA00022475"/>
    </source>
</evidence>
<dbReference type="Gene3D" id="2.60.40.60">
    <property type="entry name" value="Cadherins"/>
    <property type="match status" value="7"/>
</dbReference>
<evidence type="ECO:0000256" key="8">
    <source>
        <dbReference type="ARBA" id="ARBA00022989"/>
    </source>
</evidence>
<dbReference type="InterPro" id="IPR020894">
    <property type="entry name" value="Cadherin_CS"/>
</dbReference>
<evidence type="ECO:0000256" key="10">
    <source>
        <dbReference type="ARBA" id="ARBA00023180"/>
    </source>
</evidence>
<dbReference type="PRINTS" id="PR00205">
    <property type="entry name" value="CADHERIN"/>
</dbReference>
<evidence type="ECO:0000256" key="14">
    <source>
        <dbReference type="SAM" id="SignalP"/>
    </source>
</evidence>
<evidence type="ECO:0000256" key="12">
    <source>
        <dbReference type="SAM" id="MobiDB-lite"/>
    </source>
</evidence>
<evidence type="ECO:0000313" key="16">
    <source>
        <dbReference type="EMBL" id="KAK2175583.1"/>
    </source>
</evidence>
<feature type="domain" description="Cadherin" evidence="15">
    <location>
        <begin position="21"/>
        <end position="136"/>
    </location>
</feature>
<comment type="caution">
    <text evidence="16">The sequence shown here is derived from an EMBL/GenBank/DDBJ whole genome shotgun (WGS) entry which is preliminary data.</text>
</comment>
<dbReference type="GO" id="GO:0007156">
    <property type="term" value="P:homophilic cell adhesion via plasma membrane adhesion molecules"/>
    <property type="evidence" value="ECO:0007669"/>
    <property type="project" value="InterPro"/>
</dbReference>
<feature type="compositionally biased region" description="Polar residues" evidence="12">
    <location>
        <begin position="977"/>
        <end position="1003"/>
    </location>
</feature>
<reference evidence="16" key="1">
    <citation type="journal article" date="2023" name="Mol. Biol. Evol.">
        <title>Third-Generation Sequencing Reveals the Adaptive Role of the Epigenome in Three Deep-Sea Polychaetes.</title>
        <authorList>
            <person name="Perez M."/>
            <person name="Aroh O."/>
            <person name="Sun Y."/>
            <person name="Lan Y."/>
            <person name="Juniper S.K."/>
            <person name="Young C.R."/>
            <person name="Angers B."/>
            <person name="Qian P.Y."/>
        </authorList>
    </citation>
    <scope>NUCLEOTIDE SEQUENCE</scope>
    <source>
        <strain evidence="16">R07B-5</strain>
    </source>
</reference>
<keyword evidence="9 13" id="KW-0472">Membrane</keyword>
<feature type="domain" description="Cadherin" evidence="15">
    <location>
        <begin position="137"/>
        <end position="248"/>
    </location>
</feature>
<evidence type="ECO:0000256" key="5">
    <source>
        <dbReference type="ARBA" id="ARBA00022737"/>
    </source>
</evidence>
<feature type="domain" description="Cadherin" evidence="15">
    <location>
        <begin position="249"/>
        <end position="356"/>
    </location>
</feature>
<dbReference type="Pfam" id="PF00028">
    <property type="entry name" value="Cadherin"/>
    <property type="match status" value="6"/>
</dbReference>
<keyword evidence="17" id="KW-1185">Reference proteome</keyword>
<dbReference type="InterPro" id="IPR015919">
    <property type="entry name" value="Cadherin-like_sf"/>
</dbReference>
<protein>
    <recommendedName>
        <fullName evidence="15">Cadherin domain-containing protein</fullName>
    </recommendedName>
</protein>
<evidence type="ECO:0000256" key="13">
    <source>
        <dbReference type="SAM" id="Phobius"/>
    </source>
</evidence>
<dbReference type="SMART" id="SM00112">
    <property type="entry name" value="CA"/>
    <property type="match status" value="7"/>
</dbReference>
<evidence type="ECO:0000256" key="3">
    <source>
        <dbReference type="ARBA" id="ARBA00022692"/>
    </source>
</evidence>
<dbReference type="Pfam" id="PF08266">
    <property type="entry name" value="Cadherin_2"/>
    <property type="match status" value="1"/>
</dbReference>
<dbReference type="InterPro" id="IPR002126">
    <property type="entry name" value="Cadherin-like_dom"/>
</dbReference>
<dbReference type="PROSITE" id="PS50268">
    <property type="entry name" value="CADHERIN_2"/>
    <property type="match status" value="7"/>
</dbReference>
<keyword evidence="7" id="KW-0130">Cell adhesion</keyword>
<evidence type="ECO:0000256" key="11">
    <source>
        <dbReference type="PROSITE-ProRule" id="PRU00043"/>
    </source>
</evidence>
<dbReference type="InterPro" id="IPR050174">
    <property type="entry name" value="Protocadherin/Cadherin-CA"/>
</dbReference>
<keyword evidence="2" id="KW-1003">Cell membrane</keyword>
<dbReference type="PANTHER" id="PTHR24028:SF146">
    <property type="entry name" value="CADHERIN 96CB, ISOFORM D-RELATED"/>
    <property type="match status" value="1"/>
</dbReference>
<feature type="domain" description="Cadherin" evidence="15">
    <location>
        <begin position="361"/>
        <end position="464"/>
    </location>
</feature>
<dbReference type="PANTHER" id="PTHR24028">
    <property type="entry name" value="CADHERIN-87A"/>
    <property type="match status" value="1"/>
</dbReference>
<dbReference type="AlphaFoldDB" id="A0AAD9NP45"/>
<dbReference type="PROSITE" id="PS00232">
    <property type="entry name" value="CADHERIN_1"/>
    <property type="match status" value="5"/>
</dbReference>
<feature type="region of interest" description="Disordered" evidence="12">
    <location>
        <begin position="844"/>
        <end position="905"/>
    </location>
</feature>
<evidence type="ECO:0000313" key="17">
    <source>
        <dbReference type="Proteomes" id="UP001209878"/>
    </source>
</evidence>
<dbReference type="GO" id="GO:0005509">
    <property type="term" value="F:calcium ion binding"/>
    <property type="evidence" value="ECO:0007669"/>
    <property type="project" value="UniProtKB-UniRule"/>
</dbReference>
<feature type="domain" description="Cadherin" evidence="15">
    <location>
        <begin position="570"/>
        <end position="678"/>
    </location>
</feature>
<evidence type="ECO:0000256" key="7">
    <source>
        <dbReference type="ARBA" id="ARBA00022889"/>
    </source>
</evidence>
<comment type="subcellular location">
    <subcellularLocation>
        <location evidence="1">Cell membrane</location>
        <topology evidence="1">Single-pass type I membrane protein</topology>
    </subcellularLocation>
</comment>
<dbReference type="EMBL" id="JAODUO010000721">
    <property type="protein sequence ID" value="KAK2175583.1"/>
    <property type="molecule type" value="Genomic_DNA"/>
</dbReference>
<dbReference type="FunFam" id="2.60.40.60:FF:000020">
    <property type="entry name" value="Dachsous cadherin-related 1b"/>
    <property type="match status" value="3"/>
</dbReference>
<dbReference type="InterPro" id="IPR013164">
    <property type="entry name" value="Cadherin_N"/>
</dbReference>
<keyword evidence="4 14" id="KW-0732">Signal</keyword>
<dbReference type="FunFam" id="2.60.40.60:FF:000092">
    <property type="entry name" value="Protocadherin 8"/>
    <property type="match status" value="1"/>
</dbReference>
<feature type="signal peptide" evidence="14">
    <location>
        <begin position="1"/>
        <end position="20"/>
    </location>
</feature>
<organism evidence="16 17">
    <name type="scientific">Ridgeia piscesae</name>
    <name type="common">Tubeworm</name>
    <dbReference type="NCBI Taxonomy" id="27915"/>
    <lineage>
        <taxon>Eukaryota</taxon>
        <taxon>Metazoa</taxon>
        <taxon>Spiralia</taxon>
        <taxon>Lophotrochozoa</taxon>
        <taxon>Annelida</taxon>
        <taxon>Polychaeta</taxon>
        <taxon>Sedentaria</taxon>
        <taxon>Canalipalpata</taxon>
        <taxon>Sabellida</taxon>
        <taxon>Siboglinidae</taxon>
        <taxon>Ridgeia</taxon>
    </lineage>
</organism>
<accession>A0AAD9NP45</accession>
<evidence type="ECO:0000256" key="4">
    <source>
        <dbReference type="ARBA" id="ARBA00022729"/>
    </source>
</evidence>
<evidence type="ECO:0000256" key="9">
    <source>
        <dbReference type="ARBA" id="ARBA00023136"/>
    </source>
</evidence>
<gene>
    <name evidence="16" type="ORF">NP493_724g01001</name>
</gene>
<dbReference type="Proteomes" id="UP001209878">
    <property type="component" value="Unassembled WGS sequence"/>
</dbReference>
<dbReference type="GO" id="GO:0005886">
    <property type="term" value="C:plasma membrane"/>
    <property type="evidence" value="ECO:0007669"/>
    <property type="project" value="UniProtKB-SubCell"/>
</dbReference>
<dbReference type="FunFam" id="2.60.40.60:FF:000127">
    <property type="entry name" value="Protocadherin beta 1"/>
    <property type="match status" value="1"/>
</dbReference>
<proteinExistence type="predicted"/>
<evidence type="ECO:0000256" key="6">
    <source>
        <dbReference type="ARBA" id="ARBA00022837"/>
    </source>
</evidence>